<dbReference type="EMBL" id="ATJV01000024">
    <property type="protein sequence ID" value="EPZ16929.1"/>
    <property type="molecule type" value="Genomic_DNA"/>
</dbReference>
<dbReference type="CDD" id="cd01948">
    <property type="entry name" value="EAL"/>
    <property type="match status" value="1"/>
</dbReference>
<evidence type="ECO:0000259" key="3">
    <source>
        <dbReference type="PROSITE" id="PS50887"/>
    </source>
</evidence>
<proteinExistence type="predicted"/>
<dbReference type="InterPro" id="IPR013656">
    <property type="entry name" value="PAS_4"/>
</dbReference>
<dbReference type="PANTHER" id="PTHR44757:SF2">
    <property type="entry name" value="BIOFILM ARCHITECTURE MAINTENANCE PROTEIN MBAA"/>
    <property type="match status" value="1"/>
</dbReference>
<dbReference type="InterPro" id="IPR043128">
    <property type="entry name" value="Rev_trsase/Diguanyl_cyclase"/>
</dbReference>
<feature type="domain" description="PAS" evidence="1">
    <location>
        <begin position="281"/>
        <end position="351"/>
    </location>
</feature>
<dbReference type="FunFam" id="3.30.70.270:FF:000001">
    <property type="entry name" value="Diguanylate cyclase domain protein"/>
    <property type="match status" value="1"/>
</dbReference>
<organism evidence="4 5">
    <name type="scientific">Thauera terpenica 58Eu</name>
    <dbReference type="NCBI Taxonomy" id="1348657"/>
    <lineage>
        <taxon>Bacteria</taxon>
        <taxon>Pseudomonadati</taxon>
        <taxon>Pseudomonadota</taxon>
        <taxon>Betaproteobacteria</taxon>
        <taxon>Rhodocyclales</taxon>
        <taxon>Zoogloeaceae</taxon>
        <taxon>Thauera</taxon>
    </lineage>
</organism>
<dbReference type="PROSITE" id="PS50883">
    <property type="entry name" value="EAL"/>
    <property type="match status" value="1"/>
</dbReference>
<dbReference type="Pfam" id="PF08448">
    <property type="entry name" value="PAS_4"/>
    <property type="match status" value="1"/>
</dbReference>
<keyword evidence="5" id="KW-1185">Reference proteome</keyword>
<sequence>MLMLGMPTAMAAQPLQIGLYESPPKIFTDASGAPAGIFIELLREIAQAQDWELSFTPCDWKTCLALLEAGKIDLMPDVAYTNERNERFSFHRTAALHSWSQLYRRADMRVDSLLDLEGKSIAVLSSGVQTEVLERMLAGFNIQAGLVETNSFESAFQLVAAEGADLVAANHFFGTYKAADYGLTATPVVFHPASLFFAAPHARHAEVLAAIDQHLESWLKDDRSPYYQVLRNWNLPQRNAPLSTAVLTVLAGLSLTGLLLAGNVWWLRRRIRFATAELRVSNSSLTAMLKAVPDLMFELDQHGRYLSVHTSRDDMLSAPREVLKGALVDEVLSPAAAQTVRQAIETALRDGHSHGQLIEAEVKHERRWFELSAARKDGSQDQTPGVIMLSRDVTERIAAQQRIQQLAENDQLTGLPNRSSLYHLFQQAAALSARHSQSLAVLFMDLDHFKHINDSLGHDFGDRLLIQVVQRIRECLRESDTACRMGGDEFVLVLPETDAAGAMRAATRIHEQMQAVFKLGEHQVGIGTSLGIAMYPADGQDINTLLRKSDAAMYRAKEEGRNGFRFFTDEMQARTDRALALFTALGFALERGQVALHYQAIVRVSDQTVVGAEALVRWTHPVLGKVSPAEFIPIAESGGQILRLGDWVMEQAVKQAGLWRQAGRELVVAVNVSALQFRHPDFVSRLEQLLSTHNLPARYLELEVTESLTMGDPQAAIATMQQLRTLGVSLAIDDFGTGYSSMNYLRRLGFNKVKIDQSFVHDIGADPDDEVIISAIIQLGQSLGMVTLAEGVESATQRDFLATRGCQLMQGWLVSPACPAQDFEAFLNTAPR</sequence>
<dbReference type="STRING" id="1348657.M622_10440"/>
<gene>
    <name evidence="4" type="ORF">M622_10440</name>
</gene>
<dbReference type="NCBIfam" id="TIGR00254">
    <property type="entry name" value="GGDEF"/>
    <property type="match status" value="1"/>
</dbReference>
<dbReference type="Gene3D" id="3.20.20.450">
    <property type="entry name" value="EAL domain"/>
    <property type="match status" value="1"/>
</dbReference>
<dbReference type="eggNOG" id="COG5001">
    <property type="taxonomic scope" value="Bacteria"/>
</dbReference>
<dbReference type="CDD" id="cd01949">
    <property type="entry name" value="GGDEF"/>
    <property type="match status" value="1"/>
</dbReference>
<accession>T0AVL6</accession>
<dbReference type="PATRIC" id="fig|1348657.5.peg.626"/>
<dbReference type="Gene3D" id="3.30.70.270">
    <property type="match status" value="1"/>
</dbReference>
<dbReference type="SMART" id="SM00062">
    <property type="entry name" value="PBPb"/>
    <property type="match status" value="1"/>
</dbReference>
<dbReference type="SMART" id="SM00052">
    <property type="entry name" value="EAL"/>
    <property type="match status" value="1"/>
</dbReference>
<dbReference type="AlphaFoldDB" id="T0AVL6"/>
<dbReference type="InterPro" id="IPR000160">
    <property type="entry name" value="GGDEF_dom"/>
</dbReference>
<dbReference type="InterPro" id="IPR035965">
    <property type="entry name" value="PAS-like_dom_sf"/>
</dbReference>
<dbReference type="Pfam" id="PF00497">
    <property type="entry name" value="SBP_bac_3"/>
    <property type="match status" value="1"/>
</dbReference>
<dbReference type="InterPro" id="IPR029787">
    <property type="entry name" value="Nucleotide_cyclase"/>
</dbReference>
<dbReference type="InterPro" id="IPR001633">
    <property type="entry name" value="EAL_dom"/>
</dbReference>
<dbReference type="CDD" id="cd00130">
    <property type="entry name" value="PAS"/>
    <property type="match status" value="1"/>
</dbReference>
<feature type="domain" description="GGDEF" evidence="3">
    <location>
        <begin position="437"/>
        <end position="569"/>
    </location>
</feature>
<dbReference type="InterPro" id="IPR001638">
    <property type="entry name" value="Solute-binding_3/MltF_N"/>
</dbReference>
<evidence type="ECO:0000313" key="5">
    <source>
        <dbReference type="Proteomes" id="UP000015455"/>
    </source>
</evidence>
<protein>
    <recommendedName>
        <fullName evidence="6">Diguanylate cyclase</fullName>
    </recommendedName>
</protein>
<dbReference type="GO" id="GO:0003824">
    <property type="term" value="F:catalytic activity"/>
    <property type="evidence" value="ECO:0007669"/>
    <property type="project" value="UniProtKB-ARBA"/>
</dbReference>
<evidence type="ECO:0000259" key="2">
    <source>
        <dbReference type="PROSITE" id="PS50883"/>
    </source>
</evidence>
<dbReference type="SUPFAM" id="SSF55073">
    <property type="entry name" value="Nucleotide cyclase"/>
    <property type="match status" value="1"/>
</dbReference>
<dbReference type="Gene3D" id="3.30.450.20">
    <property type="entry name" value="PAS domain"/>
    <property type="match status" value="1"/>
</dbReference>
<evidence type="ECO:0000313" key="4">
    <source>
        <dbReference type="EMBL" id="EPZ16929.1"/>
    </source>
</evidence>
<dbReference type="Pfam" id="PF00563">
    <property type="entry name" value="EAL"/>
    <property type="match status" value="1"/>
</dbReference>
<dbReference type="SUPFAM" id="SSF55785">
    <property type="entry name" value="PYP-like sensor domain (PAS domain)"/>
    <property type="match status" value="1"/>
</dbReference>
<dbReference type="Pfam" id="PF00990">
    <property type="entry name" value="GGDEF"/>
    <property type="match status" value="1"/>
</dbReference>
<dbReference type="NCBIfam" id="TIGR00229">
    <property type="entry name" value="sensory_box"/>
    <property type="match status" value="1"/>
</dbReference>
<name>T0AVL6_9RHOO</name>
<dbReference type="Proteomes" id="UP000015455">
    <property type="component" value="Unassembled WGS sequence"/>
</dbReference>
<comment type="caution">
    <text evidence="4">The sequence shown here is derived from an EMBL/GenBank/DDBJ whole genome shotgun (WGS) entry which is preliminary data.</text>
</comment>
<dbReference type="Gene3D" id="3.40.190.10">
    <property type="entry name" value="Periplasmic binding protein-like II"/>
    <property type="match status" value="2"/>
</dbReference>
<reference evidence="4 5" key="1">
    <citation type="submission" date="2013-06" db="EMBL/GenBank/DDBJ databases">
        <title>Draft genome sequence of Thauera terpenica.</title>
        <authorList>
            <person name="Liu B."/>
            <person name="Frostegard A.H."/>
            <person name="Shapleigh J.P."/>
        </authorList>
    </citation>
    <scope>NUCLEOTIDE SEQUENCE [LARGE SCALE GENOMIC DNA]</scope>
    <source>
        <strain evidence="4 5">58Eu</strain>
    </source>
</reference>
<dbReference type="PANTHER" id="PTHR44757">
    <property type="entry name" value="DIGUANYLATE CYCLASE DGCP"/>
    <property type="match status" value="1"/>
</dbReference>
<dbReference type="SUPFAM" id="SSF141868">
    <property type="entry name" value="EAL domain-like"/>
    <property type="match status" value="1"/>
</dbReference>
<feature type="domain" description="EAL" evidence="2">
    <location>
        <begin position="578"/>
        <end position="831"/>
    </location>
</feature>
<dbReference type="PROSITE" id="PS50887">
    <property type="entry name" value="GGDEF"/>
    <property type="match status" value="1"/>
</dbReference>
<dbReference type="PROSITE" id="PS50112">
    <property type="entry name" value="PAS"/>
    <property type="match status" value="1"/>
</dbReference>
<dbReference type="SUPFAM" id="SSF53850">
    <property type="entry name" value="Periplasmic binding protein-like II"/>
    <property type="match status" value="1"/>
</dbReference>
<evidence type="ECO:0000259" key="1">
    <source>
        <dbReference type="PROSITE" id="PS50112"/>
    </source>
</evidence>
<dbReference type="InterPro" id="IPR035919">
    <property type="entry name" value="EAL_sf"/>
</dbReference>
<dbReference type="InterPro" id="IPR000014">
    <property type="entry name" value="PAS"/>
</dbReference>
<evidence type="ECO:0008006" key="6">
    <source>
        <dbReference type="Google" id="ProtNLM"/>
    </source>
</evidence>
<dbReference type="InterPro" id="IPR052155">
    <property type="entry name" value="Biofilm_reg_signaling"/>
</dbReference>
<dbReference type="SMART" id="SM00267">
    <property type="entry name" value="GGDEF"/>
    <property type="match status" value="1"/>
</dbReference>